<dbReference type="PATRIC" id="fig|1094552.3.peg.489"/>
<dbReference type="HOGENOM" id="CLU_3363463_0_0_5"/>
<accession>J0PY41</accession>
<evidence type="ECO:0000313" key="1">
    <source>
        <dbReference type="EMBL" id="EJF77591.1"/>
    </source>
</evidence>
<dbReference type="AlphaFoldDB" id="J0PY41"/>
<gene>
    <name evidence="1" type="ORF">ME7_00475</name>
</gene>
<comment type="caution">
    <text evidence="1">The sequence shown here is derived from an EMBL/GenBank/DDBJ whole genome shotgun (WGS) entry which is preliminary data.</text>
</comment>
<dbReference type="EMBL" id="AIMC01000003">
    <property type="protein sequence ID" value="EJF77591.1"/>
    <property type="molecule type" value="Genomic_DNA"/>
</dbReference>
<name>J0PY41_9HYPH</name>
<protein>
    <submittedName>
        <fullName evidence="1">Uncharacterized protein</fullName>
    </submittedName>
</protein>
<dbReference type="Proteomes" id="UP000008748">
    <property type="component" value="Unassembled WGS sequence"/>
</dbReference>
<keyword evidence="2" id="KW-1185">Reference proteome</keyword>
<reference evidence="1 2" key="1">
    <citation type="submission" date="2012-03" db="EMBL/GenBank/DDBJ databases">
        <title>The Genome Sequence of Bartonella birtlesii LL-WM9.</title>
        <authorList>
            <consortium name="The Broad Institute Genome Sequencing Platform"/>
            <consortium name="The Broad Institute Genome Sequencing Center for Infectious Disease"/>
            <person name="Feldgarden M."/>
            <person name="Kirby J."/>
            <person name="Kosoy M."/>
            <person name="Birtles R."/>
            <person name="Probert W.S."/>
            <person name="Chiaraviglio L."/>
            <person name="Young S.K."/>
            <person name="Zeng Q."/>
            <person name="Gargeya S."/>
            <person name="Fitzgerald M."/>
            <person name="Haas B."/>
            <person name="Abouelleil A."/>
            <person name="Alvarado L."/>
            <person name="Arachchi H.M."/>
            <person name="Berlin A."/>
            <person name="Chapman S.B."/>
            <person name="Gearin G."/>
            <person name="Goldberg J."/>
            <person name="Griggs A."/>
            <person name="Gujja S."/>
            <person name="Hansen M."/>
            <person name="Heiman D."/>
            <person name="Howarth C."/>
            <person name="Larimer J."/>
            <person name="Lui A."/>
            <person name="MacDonald P.J.P."/>
            <person name="McCowen C."/>
            <person name="Montmayeur A."/>
            <person name="Murphy C."/>
            <person name="Neiman D."/>
            <person name="Pearson M."/>
            <person name="Priest M."/>
            <person name="Roberts A."/>
            <person name="Saif S."/>
            <person name="Shea T."/>
            <person name="Sisk P."/>
            <person name="Stolte C."/>
            <person name="Sykes S."/>
            <person name="Wortman J."/>
            <person name="Nusbaum C."/>
            <person name="Birren B."/>
        </authorList>
    </citation>
    <scope>NUCLEOTIDE SEQUENCE [LARGE SCALE GENOMIC DNA]</scope>
    <source>
        <strain evidence="1 2">LL-WM9</strain>
    </source>
</reference>
<proteinExistence type="predicted"/>
<organism evidence="1 2">
    <name type="scientific">Bartonella birtlesii LL-WM9</name>
    <dbReference type="NCBI Taxonomy" id="1094552"/>
    <lineage>
        <taxon>Bacteria</taxon>
        <taxon>Pseudomonadati</taxon>
        <taxon>Pseudomonadota</taxon>
        <taxon>Alphaproteobacteria</taxon>
        <taxon>Hyphomicrobiales</taxon>
        <taxon>Bartonellaceae</taxon>
        <taxon>Bartonella</taxon>
    </lineage>
</organism>
<sequence>MNVRFALMIMNIIIKKLIILPGMRILSIGEKEIFY</sequence>
<evidence type="ECO:0000313" key="2">
    <source>
        <dbReference type="Proteomes" id="UP000008748"/>
    </source>
</evidence>